<keyword evidence="2" id="KW-1185">Reference proteome</keyword>
<name>A0AAN8IZZ7_PATCE</name>
<dbReference type="Proteomes" id="UP001347796">
    <property type="component" value="Unassembled WGS sequence"/>
</dbReference>
<organism evidence="1 2">
    <name type="scientific">Patella caerulea</name>
    <name type="common">Rayed Mediterranean limpet</name>
    <dbReference type="NCBI Taxonomy" id="87958"/>
    <lineage>
        <taxon>Eukaryota</taxon>
        <taxon>Metazoa</taxon>
        <taxon>Spiralia</taxon>
        <taxon>Lophotrochozoa</taxon>
        <taxon>Mollusca</taxon>
        <taxon>Gastropoda</taxon>
        <taxon>Patellogastropoda</taxon>
        <taxon>Patelloidea</taxon>
        <taxon>Patellidae</taxon>
        <taxon>Patella</taxon>
    </lineage>
</organism>
<reference evidence="1 2" key="1">
    <citation type="submission" date="2024-01" db="EMBL/GenBank/DDBJ databases">
        <title>The genome of the rayed Mediterranean limpet Patella caerulea (Linnaeus, 1758).</title>
        <authorList>
            <person name="Anh-Thu Weber A."/>
            <person name="Halstead-Nussloch G."/>
        </authorList>
    </citation>
    <scope>NUCLEOTIDE SEQUENCE [LARGE SCALE GENOMIC DNA]</scope>
    <source>
        <strain evidence="1">AATW-2023a</strain>
        <tissue evidence="1">Whole specimen</tissue>
    </source>
</reference>
<dbReference type="PANTHER" id="PTHR37984">
    <property type="entry name" value="PROTEIN CBG26694"/>
    <property type="match status" value="1"/>
</dbReference>
<dbReference type="InterPro" id="IPR050951">
    <property type="entry name" value="Retrovirus_Pol_polyprotein"/>
</dbReference>
<protein>
    <submittedName>
        <fullName evidence="1">Uncharacterized protein</fullName>
    </submittedName>
</protein>
<dbReference type="PANTHER" id="PTHR37984:SF7">
    <property type="entry name" value="INTEGRASE CATALYTIC DOMAIN-CONTAINING PROTEIN"/>
    <property type="match status" value="1"/>
</dbReference>
<dbReference type="EMBL" id="JAZGQO010000021">
    <property type="protein sequence ID" value="KAK6166173.1"/>
    <property type="molecule type" value="Genomic_DNA"/>
</dbReference>
<evidence type="ECO:0000313" key="1">
    <source>
        <dbReference type="EMBL" id="KAK6166173.1"/>
    </source>
</evidence>
<dbReference type="CDD" id="cd05481">
    <property type="entry name" value="retropepsin_like_LTR_1"/>
    <property type="match status" value="1"/>
</dbReference>
<comment type="caution">
    <text evidence="1">The sequence shown here is derived from an EMBL/GenBank/DDBJ whole genome shotgun (WGS) entry which is preliminary data.</text>
</comment>
<accession>A0AAN8IZZ7</accession>
<proteinExistence type="predicted"/>
<sequence length="226" mass="24998">MCLSQPKEDEACADVKIQLKNRPGVYSFLLKVDSGAQANTLPLRIFRRMYPALLTPDGFPVESVRAPTVDTRLTAYNGTEIRCYGTINLQCKSHAEEWFNTPFYIVDVDGPAILGLPSCKALKLITLHCGITIDNAHKINTVSELQAQYPDQFDKIGCFPGKVTLKVDPDATPHVDAPPKTPIALRDQIKSELDHMENLGVSLAYSIKKDGSLRVCLDPHHLNQAL</sequence>
<evidence type="ECO:0000313" key="2">
    <source>
        <dbReference type="Proteomes" id="UP001347796"/>
    </source>
</evidence>
<dbReference type="AlphaFoldDB" id="A0AAN8IZZ7"/>
<gene>
    <name evidence="1" type="ORF">SNE40_022932</name>
</gene>